<organism evidence="1 2">
    <name type="scientific">Racocetra persica</name>
    <dbReference type="NCBI Taxonomy" id="160502"/>
    <lineage>
        <taxon>Eukaryota</taxon>
        <taxon>Fungi</taxon>
        <taxon>Fungi incertae sedis</taxon>
        <taxon>Mucoromycota</taxon>
        <taxon>Glomeromycotina</taxon>
        <taxon>Glomeromycetes</taxon>
        <taxon>Diversisporales</taxon>
        <taxon>Gigasporaceae</taxon>
        <taxon>Racocetra</taxon>
    </lineage>
</organism>
<gene>
    <name evidence="1" type="ORF">RPERSI_LOCUS1179</name>
</gene>
<sequence length="338" mass="38797">ELYLLKRDENNLGTQVCPIENFYEIWYNGYNQREDKLLRGDITNYHKTLHTYIFTKVIEISNCLQRMITTTTRVYNVKAAWRHKFPQISINHFVELMRLNVGIIKKTRYQEFQKLFDEPVLTICATLPVFDDHANSYEKNLQMTQELSNELILEILGALFQETRLSASRYDPRSETESSNRIPEARVTRNDIFGITNLGISICVSHCLVSAISEVCFFSTKASPFLSTIFSSFMSLVWVTSDGSLCLGGISLIKDAYRNLATTYHNLPRAYIIANKQSNLTQRMAKDISIKLVNMNTIITSIIDEESGNIDEELDNIDNEPNDLDSNIIENIMNSIDT</sequence>
<feature type="non-terminal residue" evidence="1">
    <location>
        <position position="1"/>
    </location>
</feature>
<dbReference type="Proteomes" id="UP000789920">
    <property type="component" value="Unassembled WGS sequence"/>
</dbReference>
<evidence type="ECO:0000313" key="1">
    <source>
        <dbReference type="EMBL" id="CAG8485842.1"/>
    </source>
</evidence>
<feature type="non-terminal residue" evidence="1">
    <location>
        <position position="338"/>
    </location>
</feature>
<name>A0ACA9KQC1_9GLOM</name>
<keyword evidence="2" id="KW-1185">Reference proteome</keyword>
<accession>A0ACA9KQC1</accession>
<proteinExistence type="predicted"/>
<dbReference type="EMBL" id="CAJVQC010001022">
    <property type="protein sequence ID" value="CAG8485842.1"/>
    <property type="molecule type" value="Genomic_DNA"/>
</dbReference>
<evidence type="ECO:0000313" key="2">
    <source>
        <dbReference type="Proteomes" id="UP000789920"/>
    </source>
</evidence>
<comment type="caution">
    <text evidence="1">The sequence shown here is derived from an EMBL/GenBank/DDBJ whole genome shotgun (WGS) entry which is preliminary data.</text>
</comment>
<protein>
    <submittedName>
        <fullName evidence="1">3333_t:CDS:1</fullName>
    </submittedName>
</protein>
<reference evidence="1" key="1">
    <citation type="submission" date="2021-06" db="EMBL/GenBank/DDBJ databases">
        <authorList>
            <person name="Kallberg Y."/>
            <person name="Tangrot J."/>
            <person name="Rosling A."/>
        </authorList>
    </citation>
    <scope>NUCLEOTIDE SEQUENCE</scope>
    <source>
        <strain evidence="1">MA461A</strain>
    </source>
</reference>